<dbReference type="AlphaFoldDB" id="A0A1H0VAW8"/>
<evidence type="ECO:0000313" key="2">
    <source>
        <dbReference type="EMBL" id="SDP75358.1"/>
    </source>
</evidence>
<dbReference type="Proteomes" id="UP000198860">
    <property type="component" value="Unassembled WGS sequence"/>
</dbReference>
<organism evidence="2 3">
    <name type="scientific">Halobacillus aidingensis</name>
    <dbReference type="NCBI Taxonomy" id="240303"/>
    <lineage>
        <taxon>Bacteria</taxon>
        <taxon>Bacillati</taxon>
        <taxon>Bacillota</taxon>
        <taxon>Bacilli</taxon>
        <taxon>Bacillales</taxon>
        <taxon>Bacillaceae</taxon>
        <taxon>Halobacillus</taxon>
    </lineage>
</organism>
<dbReference type="EMBL" id="FNIZ01000032">
    <property type="protein sequence ID" value="SDP75358.1"/>
    <property type="molecule type" value="Genomic_DNA"/>
</dbReference>
<protein>
    <submittedName>
        <fullName evidence="2">Uncharacterized protein</fullName>
    </submittedName>
</protein>
<feature type="transmembrane region" description="Helical" evidence="1">
    <location>
        <begin position="32"/>
        <end position="47"/>
    </location>
</feature>
<gene>
    <name evidence="2" type="ORF">SAMN05421677_13227</name>
</gene>
<keyword evidence="1" id="KW-0472">Membrane</keyword>
<evidence type="ECO:0000256" key="1">
    <source>
        <dbReference type="SAM" id="Phobius"/>
    </source>
</evidence>
<evidence type="ECO:0000313" key="3">
    <source>
        <dbReference type="Proteomes" id="UP000198860"/>
    </source>
</evidence>
<sequence length="61" mass="7309">MIVSQTLISSILFLISAAIWALLAIFYDDFRWLNLFLFIAFLVMGLSKRRRYIQEKDYEED</sequence>
<keyword evidence="3" id="KW-1185">Reference proteome</keyword>
<name>A0A1H0VAW8_HALAD</name>
<dbReference type="STRING" id="240303.SAMN05421677_13227"/>
<proteinExistence type="predicted"/>
<reference evidence="3" key="1">
    <citation type="submission" date="2016-10" db="EMBL/GenBank/DDBJ databases">
        <authorList>
            <person name="Varghese N."/>
            <person name="Submissions S."/>
        </authorList>
    </citation>
    <scope>NUCLEOTIDE SEQUENCE [LARGE SCALE GENOMIC DNA]</scope>
    <source>
        <strain evidence="3">CGMCC 1.3703</strain>
    </source>
</reference>
<feature type="transmembrane region" description="Helical" evidence="1">
    <location>
        <begin position="7"/>
        <end position="26"/>
    </location>
</feature>
<keyword evidence="1" id="KW-1133">Transmembrane helix</keyword>
<accession>A0A1H0VAW8</accession>
<keyword evidence="1" id="KW-0812">Transmembrane</keyword>